<dbReference type="GO" id="GO:0003723">
    <property type="term" value="F:RNA binding"/>
    <property type="evidence" value="ECO:0007669"/>
    <property type="project" value="UniProtKB-KW"/>
</dbReference>
<dbReference type="PANTHER" id="PTHR42648:SF11">
    <property type="entry name" value="TRANSPOSON TY4-P GAG-POL POLYPROTEIN"/>
    <property type="match status" value="1"/>
</dbReference>
<dbReference type="SUPFAM" id="SSF53098">
    <property type="entry name" value="Ribonuclease H-like"/>
    <property type="match status" value="1"/>
</dbReference>
<dbReference type="OrthoDB" id="413361at2759"/>
<evidence type="ECO:0000313" key="17">
    <source>
        <dbReference type="EMBL" id="MBW0495210.1"/>
    </source>
</evidence>
<keyword evidence="9" id="KW-0229">DNA integration</keyword>
<dbReference type="GO" id="GO:0006310">
    <property type="term" value="P:DNA recombination"/>
    <property type="evidence" value="ECO:0007669"/>
    <property type="project" value="UniProtKB-KW"/>
</dbReference>
<comment type="catalytic activity">
    <reaction evidence="14">
        <text>DNA(n) + a 2'-deoxyribonucleoside 5'-triphosphate = DNA(n+1) + diphosphate</text>
        <dbReference type="Rhea" id="RHEA:22508"/>
        <dbReference type="Rhea" id="RHEA-COMP:17339"/>
        <dbReference type="Rhea" id="RHEA-COMP:17340"/>
        <dbReference type="ChEBI" id="CHEBI:33019"/>
        <dbReference type="ChEBI" id="CHEBI:61560"/>
        <dbReference type="ChEBI" id="CHEBI:173112"/>
        <dbReference type="EC" id="2.7.7.49"/>
    </reaction>
</comment>
<keyword evidence="4" id="KW-0479">Metal-binding</keyword>
<evidence type="ECO:0000256" key="14">
    <source>
        <dbReference type="ARBA" id="ARBA00048173"/>
    </source>
</evidence>
<keyword evidence="8" id="KW-0694">RNA-binding</keyword>
<dbReference type="InterPro" id="IPR057670">
    <property type="entry name" value="SH3_retrovirus"/>
</dbReference>
<keyword evidence="11" id="KW-0239">DNA-directed DNA polymerase</keyword>
<evidence type="ECO:0000256" key="5">
    <source>
        <dbReference type="ARBA" id="ARBA00022759"/>
    </source>
</evidence>
<feature type="domain" description="Integrase catalytic" evidence="16">
    <location>
        <begin position="168"/>
        <end position="331"/>
    </location>
</feature>
<accession>A0A9Q3D3V9</accession>
<keyword evidence="13" id="KW-0511">Multifunctional enzyme</keyword>
<dbReference type="InterPro" id="IPR025724">
    <property type="entry name" value="GAG-pre-integrase_dom"/>
</dbReference>
<dbReference type="Pfam" id="PF25597">
    <property type="entry name" value="SH3_retrovirus"/>
    <property type="match status" value="1"/>
</dbReference>
<dbReference type="PANTHER" id="PTHR42648">
    <property type="entry name" value="TRANSPOSASE, PUTATIVE-RELATED"/>
    <property type="match status" value="1"/>
</dbReference>
<dbReference type="GO" id="GO:0015074">
    <property type="term" value="P:DNA integration"/>
    <property type="evidence" value="ECO:0007669"/>
    <property type="project" value="UniProtKB-KW"/>
</dbReference>
<dbReference type="GO" id="GO:0004519">
    <property type="term" value="F:endonuclease activity"/>
    <property type="evidence" value="ECO:0007669"/>
    <property type="project" value="UniProtKB-KW"/>
</dbReference>
<dbReference type="Pfam" id="PF13976">
    <property type="entry name" value="gag_pre-integrs"/>
    <property type="match status" value="1"/>
</dbReference>
<dbReference type="InterPro" id="IPR039537">
    <property type="entry name" value="Retrotran_Ty1/copia-like"/>
</dbReference>
<keyword evidence="7" id="KW-0460">Magnesium</keyword>
<evidence type="ECO:0000256" key="10">
    <source>
        <dbReference type="ARBA" id="ARBA00022918"/>
    </source>
</evidence>
<keyword evidence="12" id="KW-0233">DNA recombination</keyword>
<evidence type="ECO:0000256" key="1">
    <source>
        <dbReference type="ARBA" id="ARBA00022578"/>
    </source>
</evidence>
<evidence type="ECO:0000256" key="2">
    <source>
        <dbReference type="ARBA" id="ARBA00022695"/>
    </source>
</evidence>
<evidence type="ECO:0000256" key="13">
    <source>
        <dbReference type="ARBA" id="ARBA00023268"/>
    </source>
</evidence>
<evidence type="ECO:0000256" key="4">
    <source>
        <dbReference type="ARBA" id="ARBA00022723"/>
    </source>
</evidence>
<dbReference type="AlphaFoldDB" id="A0A9Q3D3V9"/>
<evidence type="ECO:0000256" key="8">
    <source>
        <dbReference type="ARBA" id="ARBA00022884"/>
    </source>
</evidence>
<evidence type="ECO:0000256" key="6">
    <source>
        <dbReference type="ARBA" id="ARBA00022801"/>
    </source>
</evidence>
<evidence type="ECO:0000313" key="18">
    <source>
        <dbReference type="Proteomes" id="UP000765509"/>
    </source>
</evidence>
<dbReference type="Gene3D" id="3.30.420.10">
    <property type="entry name" value="Ribonuclease H-like superfamily/Ribonuclease H"/>
    <property type="match status" value="1"/>
</dbReference>
<keyword evidence="1" id="KW-0815">Transposition</keyword>
<reference evidence="17" key="1">
    <citation type="submission" date="2021-03" db="EMBL/GenBank/DDBJ databases">
        <title>Draft genome sequence of rust myrtle Austropuccinia psidii MF-1, a brazilian biotype.</title>
        <authorList>
            <person name="Quecine M.C."/>
            <person name="Pachon D.M.R."/>
            <person name="Bonatelli M.L."/>
            <person name="Correr F.H."/>
            <person name="Franceschini L.M."/>
            <person name="Leite T.F."/>
            <person name="Margarido G.R.A."/>
            <person name="Almeida C.A."/>
            <person name="Ferrarezi J.A."/>
            <person name="Labate C.A."/>
        </authorList>
    </citation>
    <scope>NUCLEOTIDE SEQUENCE</scope>
    <source>
        <strain evidence="17">MF-1</strain>
    </source>
</reference>
<keyword evidence="5" id="KW-0255">Endonuclease</keyword>
<keyword evidence="3" id="KW-0540">Nuclease</keyword>
<evidence type="ECO:0000256" key="15">
    <source>
        <dbReference type="ARBA" id="ARBA00049244"/>
    </source>
</evidence>
<dbReference type="GO" id="GO:0003964">
    <property type="term" value="F:RNA-directed DNA polymerase activity"/>
    <property type="evidence" value="ECO:0007669"/>
    <property type="project" value="UniProtKB-KW"/>
</dbReference>
<evidence type="ECO:0000259" key="16">
    <source>
        <dbReference type="PROSITE" id="PS50994"/>
    </source>
</evidence>
<evidence type="ECO:0000256" key="11">
    <source>
        <dbReference type="ARBA" id="ARBA00022932"/>
    </source>
</evidence>
<keyword evidence="6" id="KW-0378">Hydrolase</keyword>
<dbReference type="GO" id="GO:0032196">
    <property type="term" value="P:transposition"/>
    <property type="evidence" value="ECO:0007669"/>
    <property type="project" value="UniProtKB-KW"/>
</dbReference>
<evidence type="ECO:0000256" key="9">
    <source>
        <dbReference type="ARBA" id="ARBA00022908"/>
    </source>
</evidence>
<dbReference type="InterPro" id="IPR012337">
    <property type="entry name" value="RNaseH-like_sf"/>
</dbReference>
<dbReference type="GO" id="GO:0003887">
    <property type="term" value="F:DNA-directed DNA polymerase activity"/>
    <property type="evidence" value="ECO:0007669"/>
    <property type="project" value="UniProtKB-KW"/>
</dbReference>
<dbReference type="EMBL" id="AVOT02012971">
    <property type="protein sequence ID" value="MBW0495210.1"/>
    <property type="molecule type" value="Genomic_DNA"/>
</dbReference>
<dbReference type="PROSITE" id="PS50994">
    <property type="entry name" value="INTEGRASE"/>
    <property type="match status" value="1"/>
</dbReference>
<comment type="caution">
    <text evidence="17">The sequence shown here is derived from an EMBL/GenBank/DDBJ whole genome shotgun (WGS) entry which is preliminary data.</text>
</comment>
<keyword evidence="18" id="KW-1185">Reference proteome</keyword>
<dbReference type="Pfam" id="PF07727">
    <property type="entry name" value="RVT_2"/>
    <property type="match status" value="1"/>
</dbReference>
<protein>
    <recommendedName>
        <fullName evidence="16">Integrase catalytic domain-containing protein</fullName>
    </recommendedName>
</protein>
<dbReference type="InterPro" id="IPR013103">
    <property type="entry name" value="RVT_2"/>
</dbReference>
<dbReference type="GO" id="GO:0016787">
    <property type="term" value="F:hydrolase activity"/>
    <property type="evidence" value="ECO:0007669"/>
    <property type="project" value="UniProtKB-KW"/>
</dbReference>
<keyword evidence="11" id="KW-0808">Transferase</keyword>
<gene>
    <name evidence="17" type="ORF">O181_034925</name>
</gene>
<dbReference type="GO" id="GO:0046872">
    <property type="term" value="F:metal ion binding"/>
    <property type="evidence" value="ECO:0007669"/>
    <property type="project" value="UniProtKB-KW"/>
</dbReference>
<proteinExistence type="predicted"/>
<keyword evidence="10" id="KW-0695">RNA-directed DNA polymerase</keyword>
<organism evidence="17 18">
    <name type="scientific">Austropuccinia psidii MF-1</name>
    <dbReference type="NCBI Taxonomy" id="1389203"/>
    <lineage>
        <taxon>Eukaryota</taxon>
        <taxon>Fungi</taxon>
        <taxon>Dikarya</taxon>
        <taxon>Basidiomycota</taxon>
        <taxon>Pucciniomycotina</taxon>
        <taxon>Pucciniomycetes</taxon>
        <taxon>Pucciniales</taxon>
        <taxon>Sphaerophragmiaceae</taxon>
        <taxon>Austropuccinia</taxon>
    </lineage>
</organism>
<evidence type="ECO:0000256" key="3">
    <source>
        <dbReference type="ARBA" id="ARBA00022722"/>
    </source>
</evidence>
<evidence type="ECO:0000256" key="7">
    <source>
        <dbReference type="ARBA" id="ARBA00022842"/>
    </source>
</evidence>
<keyword evidence="2" id="KW-0548">Nucleotidyltransferase</keyword>
<sequence>MTTTYTKSQTCAIVLDTGASNHMFNDIRFFTDIKRKINMAISTGCDKSMLSAAGEGTVPKLTTNLVALSRLAREITIKNQGSMYEIFLNSYKKPAFLCATNSGILETRVTLPNPIILYTTNEFWHDRLGHMHEEGIKKLIPSFKQEGTCRICTQGKFPKLPFQHNFQEAKHPLENVHLDLCGPMQTASIGGARYFMIIIDQFTGYINIKFLKQKSEAYTHFRNFKEHAENKHKTKILNITIDGGGEFVNNNFKKLTDESGINHLISPPYTPQHNGIAERANWTVIEKTRCLLLQSKLPPRFLAEAATTATMLCSLVQRQHKTPYQLWNDQEPPINKLRPFGCRAWVQVPEANRKGKFDPVAWEGIFLGYINQATAYRVLRKVDNTVIISRHVKFEESVFPALSTDFPNVPLQFPIFNFSFRNDHWNLSADTSDLSSDSATEGDVFHDALEELPARRIRVIGPRHPTLISSEIRTNNILPFSRRAHKTDVVRNSTAPASFKNATEGNDKQEWTLAINKELDNMKRLGVWSIEDKKANDHPITTTWVFKVKRDHNNKIIEHKARLCAQGFHQIEGLDYLNTFSPTGRISSLRVLISHAASQGFQFHQMDVKSAFLNAPLDEDLTLKIPDGLSEDSNSKVLRLHKASSTCLVQPPIEMIKKYWFHGGSVRPMCVFQKGN</sequence>
<evidence type="ECO:0000256" key="12">
    <source>
        <dbReference type="ARBA" id="ARBA00023172"/>
    </source>
</evidence>
<dbReference type="InterPro" id="IPR036397">
    <property type="entry name" value="RNaseH_sf"/>
</dbReference>
<dbReference type="InterPro" id="IPR001584">
    <property type="entry name" value="Integrase_cat-core"/>
</dbReference>
<comment type="catalytic activity">
    <reaction evidence="15">
        <text>DNA(n) + a 2'-deoxyribonucleoside 5'-triphosphate = DNA(n+1) + diphosphate</text>
        <dbReference type="Rhea" id="RHEA:22508"/>
        <dbReference type="Rhea" id="RHEA-COMP:17339"/>
        <dbReference type="Rhea" id="RHEA-COMP:17340"/>
        <dbReference type="ChEBI" id="CHEBI:33019"/>
        <dbReference type="ChEBI" id="CHEBI:61560"/>
        <dbReference type="ChEBI" id="CHEBI:173112"/>
        <dbReference type="EC" id="2.7.7.7"/>
    </reaction>
</comment>
<name>A0A9Q3D3V9_9BASI</name>
<dbReference type="Proteomes" id="UP000765509">
    <property type="component" value="Unassembled WGS sequence"/>
</dbReference>
<dbReference type="GO" id="GO:0005634">
    <property type="term" value="C:nucleus"/>
    <property type="evidence" value="ECO:0007669"/>
    <property type="project" value="UniProtKB-ARBA"/>
</dbReference>